<dbReference type="EMBL" id="NCWY01000004">
    <property type="protein sequence ID" value="PAK96128.1"/>
    <property type="molecule type" value="Genomic_DNA"/>
</dbReference>
<organism evidence="1 2">
    <name type="scientific">Brevibacterium casei</name>
    <dbReference type="NCBI Taxonomy" id="33889"/>
    <lineage>
        <taxon>Bacteria</taxon>
        <taxon>Bacillati</taxon>
        <taxon>Actinomycetota</taxon>
        <taxon>Actinomycetes</taxon>
        <taxon>Micrococcales</taxon>
        <taxon>Brevibacteriaceae</taxon>
        <taxon>Brevibacterium</taxon>
    </lineage>
</organism>
<evidence type="ECO:0000313" key="1">
    <source>
        <dbReference type="EMBL" id="PAK96128.1"/>
    </source>
</evidence>
<accession>A0A269ZE79</accession>
<dbReference type="Proteomes" id="UP000216867">
    <property type="component" value="Unassembled WGS sequence"/>
</dbReference>
<comment type="caution">
    <text evidence="1">The sequence shown here is derived from an EMBL/GenBank/DDBJ whole genome shotgun (WGS) entry which is preliminary data.</text>
</comment>
<protein>
    <submittedName>
        <fullName evidence="1">Uncharacterized protein</fullName>
    </submittedName>
</protein>
<sequence>MSSDVTIDYSDSFDRDLKKLMKDEIKGLAQSWQKMFNDLSKRYAGKPDSTIKPVLRREWKKLGGSPSDRDLTEYANLISEGTDIKVKLK</sequence>
<evidence type="ECO:0000313" key="2">
    <source>
        <dbReference type="Proteomes" id="UP000216867"/>
    </source>
</evidence>
<gene>
    <name evidence="1" type="ORF">B8X04_05045</name>
</gene>
<name>A0A269ZE79_9MICO</name>
<reference evidence="1 2" key="1">
    <citation type="submission" date="2017-04" db="EMBL/GenBank/DDBJ databases">
        <title>Kefir bacterial isolates.</title>
        <authorList>
            <person name="Kim Y."/>
            <person name="Blasche S."/>
            <person name="Patil K.R."/>
        </authorList>
    </citation>
    <scope>NUCLEOTIDE SEQUENCE [LARGE SCALE GENOMIC DNA]</scope>
    <source>
        <strain evidence="1 2">OG2</strain>
    </source>
</reference>
<dbReference type="AlphaFoldDB" id="A0A269ZE79"/>
<proteinExistence type="predicted"/>